<gene>
    <name evidence="4" type="ORF">E5139_00300</name>
</gene>
<dbReference type="Pfam" id="PF00583">
    <property type="entry name" value="Acetyltransf_1"/>
    <property type="match status" value="1"/>
</dbReference>
<dbReference type="PANTHER" id="PTHR43877">
    <property type="entry name" value="AMINOALKYLPHOSPHONATE N-ACETYLTRANSFERASE-RELATED-RELATED"/>
    <property type="match status" value="1"/>
</dbReference>
<feature type="domain" description="N-acetyltransferase" evidence="3">
    <location>
        <begin position="1"/>
        <end position="172"/>
    </location>
</feature>
<dbReference type="OMA" id="FADFRWG"/>
<dbReference type="PROSITE" id="PS51186">
    <property type="entry name" value="GNAT"/>
    <property type="match status" value="1"/>
</dbReference>
<accession>A0A4D6KDU3</accession>
<evidence type="ECO:0000256" key="2">
    <source>
        <dbReference type="ARBA" id="ARBA00023315"/>
    </source>
</evidence>
<sequence length="172" mass="19235">MTVRPIHDPSDLEGVLAVNRSAWREAYRELLPESVVEEIVTDPAPDTAQEWFDHLGEHREGFFVAEEGDAIVGYADLRWGDQETKPFVAPDEAGLKSIYVDPERWGDGVGTALLEQCLETVPDELTTLKLETLAGNEVGVGFYEERGFEQFDTGTVELVGEAFDTELYRLDL</sequence>
<evidence type="ECO:0000313" key="5">
    <source>
        <dbReference type="Proteomes" id="UP000297053"/>
    </source>
</evidence>
<keyword evidence="2" id="KW-0012">Acyltransferase</keyword>
<dbReference type="RefSeq" id="WP_015763551.1">
    <property type="nucleotide sequence ID" value="NZ_CP039375.1"/>
</dbReference>
<name>A0A4D6KDU3_9EURY</name>
<evidence type="ECO:0000313" key="4">
    <source>
        <dbReference type="EMBL" id="QCD64141.1"/>
    </source>
</evidence>
<dbReference type="Proteomes" id="UP000297053">
    <property type="component" value="Chromosome"/>
</dbReference>
<reference evidence="4 5" key="2">
    <citation type="submission" date="2019-04" db="EMBL/GenBank/DDBJ databases">
        <authorList>
            <person name="Yang S."/>
            <person name="Wei W."/>
        </authorList>
    </citation>
    <scope>NUCLEOTIDE SEQUENCE [LARGE SCALE GENOMIC DNA]</scope>
    <source>
        <strain evidence="5">ZP60</strain>
    </source>
</reference>
<reference evidence="4 5" key="1">
    <citation type="submission" date="2019-04" db="EMBL/GenBank/DDBJ databases">
        <title>Complete genome sequence of Arthrobacter sp. ZXY-2 associated with effective atrazine degradation and salt adaptation.</title>
        <authorList>
            <person name="Zhao X."/>
        </authorList>
    </citation>
    <scope>NUCLEOTIDE SEQUENCE [LARGE SCALE GENOMIC DNA]</scope>
    <source>
        <strain evidence="5">ZP60</strain>
    </source>
</reference>
<dbReference type="EMBL" id="CP039375">
    <property type="protein sequence ID" value="QCD64141.1"/>
    <property type="molecule type" value="Genomic_DNA"/>
</dbReference>
<dbReference type="KEGG" id="halz:E5139_00300"/>
<proteinExistence type="predicted"/>
<dbReference type="InterPro" id="IPR050832">
    <property type="entry name" value="Bact_Acetyltransf"/>
</dbReference>
<dbReference type="AlphaFoldDB" id="A0A4D6KDU3"/>
<dbReference type="InterPro" id="IPR016181">
    <property type="entry name" value="Acyl_CoA_acyltransferase"/>
</dbReference>
<dbReference type="GeneID" id="42177331"/>
<keyword evidence="1 4" id="KW-0808">Transferase</keyword>
<dbReference type="InterPro" id="IPR000182">
    <property type="entry name" value="GNAT_dom"/>
</dbReference>
<dbReference type="SUPFAM" id="SSF55729">
    <property type="entry name" value="Acyl-CoA N-acyltransferases (Nat)"/>
    <property type="match status" value="1"/>
</dbReference>
<evidence type="ECO:0000259" key="3">
    <source>
        <dbReference type="PROSITE" id="PS51186"/>
    </source>
</evidence>
<dbReference type="Gene3D" id="3.40.630.30">
    <property type="match status" value="1"/>
</dbReference>
<dbReference type="CDD" id="cd04301">
    <property type="entry name" value="NAT_SF"/>
    <property type="match status" value="1"/>
</dbReference>
<organism evidence="4 5">
    <name type="scientific">Halomicrobium mukohataei</name>
    <dbReference type="NCBI Taxonomy" id="57705"/>
    <lineage>
        <taxon>Archaea</taxon>
        <taxon>Methanobacteriati</taxon>
        <taxon>Methanobacteriota</taxon>
        <taxon>Stenosarchaea group</taxon>
        <taxon>Halobacteria</taxon>
        <taxon>Halobacteriales</taxon>
        <taxon>Haloarculaceae</taxon>
        <taxon>Halomicrobium</taxon>
    </lineage>
</organism>
<protein>
    <submittedName>
        <fullName evidence="4">GNAT family N-acetyltransferase</fullName>
    </submittedName>
</protein>
<evidence type="ECO:0000256" key="1">
    <source>
        <dbReference type="ARBA" id="ARBA00022679"/>
    </source>
</evidence>
<dbReference type="GO" id="GO:0016747">
    <property type="term" value="F:acyltransferase activity, transferring groups other than amino-acyl groups"/>
    <property type="evidence" value="ECO:0007669"/>
    <property type="project" value="InterPro"/>
</dbReference>